<keyword evidence="4" id="KW-1185">Reference proteome</keyword>
<dbReference type="SUPFAM" id="SSF54106">
    <property type="entry name" value="LysM domain"/>
    <property type="match status" value="1"/>
</dbReference>
<gene>
    <name evidence="3" type="ordered locus">PSMK_28150</name>
</gene>
<name>I0II86_PHYMF</name>
<dbReference type="SMART" id="SM00257">
    <property type="entry name" value="LysM"/>
    <property type="match status" value="1"/>
</dbReference>
<dbReference type="InterPro" id="IPR018392">
    <property type="entry name" value="LysM"/>
</dbReference>
<dbReference type="Proteomes" id="UP000007881">
    <property type="component" value="Chromosome"/>
</dbReference>
<accession>I0II86</accession>
<dbReference type="eggNOG" id="COG1652">
    <property type="taxonomic scope" value="Bacteria"/>
</dbReference>
<evidence type="ECO:0000313" key="3">
    <source>
        <dbReference type="EMBL" id="BAM04974.1"/>
    </source>
</evidence>
<dbReference type="AlphaFoldDB" id="I0II86"/>
<dbReference type="OrthoDB" id="9800780at2"/>
<feature type="chain" id="PRO_5003629263" description="LysM domain-containing protein" evidence="1">
    <location>
        <begin position="19"/>
        <end position="124"/>
    </location>
</feature>
<dbReference type="RefSeq" id="WP_014438184.1">
    <property type="nucleotide sequence ID" value="NC_017080.1"/>
</dbReference>
<evidence type="ECO:0000256" key="1">
    <source>
        <dbReference type="SAM" id="SignalP"/>
    </source>
</evidence>
<dbReference type="Pfam" id="PF01476">
    <property type="entry name" value="LysM"/>
    <property type="match status" value="1"/>
</dbReference>
<dbReference type="KEGG" id="phm:PSMK_28150"/>
<dbReference type="PROSITE" id="PS51782">
    <property type="entry name" value="LYSM"/>
    <property type="match status" value="1"/>
</dbReference>
<protein>
    <recommendedName>
        <fullName evidence="2">LysM domain-containing protein</fullName>
    </recommendedName>
</protein>
<organism evidence="3 4">
    <name type="scientific">Phycisphaera mikurensis (strain NBRC 102666 / KCTC 22515 / FYK2301M01)</name>
    <dbReference type="NCBI Taxonomy" id="1142394"/>
    <lineage>
        <taxon>Bacteria</taxon>
        <taxon>Pseudomonadati</taxon>
        <taxon>Planctomycetota</taxon>
        <taxon>Phycisphaerae</taxon>
        <taxon>Phycisphaerales</taxon>
        <taxon>Phycisphaeraceae</taxon>
        <taxon>Phycisphaera</taxon>
    </lineage>
</organism>
<reference evidence="3 4" key="1">
    <citation type="submission" date="2012-02" db="EMBL/GenBank/DDBJ databases">
        <title>Complete genome sequence of Phycisphaera mikurensis NBRC 102666.</title>
        <authorList>
            <person name="Ankai A."/>
            <person name="Hosoyama A."/>
            <person name="Terui Y."/>
            <person name="Sekine M."/>
            <person name="Fukai R."/>
            <person name="Kato Y."/>
            <person name="Nakamura S."/>
            <person name="Yamada-Narita S."/>
            <person name="Kawakoshi A."/>
            <person name="Fukunaga Y."/>
            <person name="Yamazaki S."/>
            <person name="Fujita N."/>
        </authorList>
    </citation>
    <scope>NUCLEOTIDE SEQUENCE [LARGE SCALE GENOMIC DNA]</scope>
    <source>
        <strain evidence="4">NBRC 102666 / KCTC 22515 / FYK2301M01</strain>
    </source>
</reference>
<sequence length="124" mass="12431">MPASRLLPAVLVAFSAAAGCVAPPREKAPVEPIQPRPLVSVALPPVEDGRSAAGAGSAAFAGPEAMAPAPVGPAGGLYTVAKGDTLMGIARRQYGSETKWRDIAAANPGIDPGRLNVGQTLVLP</sequence>
<evidence type="ECO:0000313" key="4">
    <source>
        <dbReference type="Proteomes" id="UP000007881"/>
    </source>
</evidence>
<dbReference type="STRING" id="1142394.PSMK_28150"/>
<dbReference type="Gene3D" id="3.10.350.10">
    <property type="entry name" value="LysM domain"/>
    <property type="match status" value="1"/>
</dbReference>
<feature type="signal peptide" evidence="1">
    <location>
        <begin position="1"/>
        <end position="18"/>
    </location>
</feature>
<dbReference type="HOGENOM" id="CLU_2001746_0_0_0"/>
<dbReference type="InterPro" id="IPR036779">
    <property type="entry name" value="LysM_dom_sf"/>
</dbReference>
<dbReference type="EMBL" id="AP012338">
    <property type="protein sequence ID" value="BAM04974.1"/>
    <property type="molecule type" value="Genomic_DNA"/>
</dbReference>
<evidence type="ECO:0000259" key="2">
    <source>
        <dbReference type="PROSITE" id="PS51782"/>
    </source>
</evidence>
<dbReference type="CDD" id="cd00118">
    <property type="entry name" value="LysM"/>
    <property type="match status" value="1"/>
</dbReference>
<feature type="domain" description="LysM" evidence="2">
    <location>
        <begin position="76"/>
        <end position="123"/>
    </location>
</feature>
<proteinExistence type="predicted"/>
<dbReference type="PROSITE" id="PS51257">
    <property type="entry name" value="PROKAR_LIPOPROTEIN"/>
    <property type="match status" value="1"/>
</dbReference>
<keyword evidence="1" id="KW-0732">Signal</keyword>